<dbReference type="AlphaFoldDB" id="A4A1S7"/>
<dbReference type="Proteomes" id="UP000004358">
    <property type="component" value="Unassembled WGS sequence"/>
</dbReference>
<gene>
    <name evidence="2" type="ORF">DSM3645_29411</name>
</gene>
<dbReference type="OrthoDB" id="208311at2"/>
<evidence type="ECO:0000313" key="2">
    <source>
        <dbReference type="EMBL" id="EAQ77286.1"/>
    </source>
</evidence>
<dbReference type="InterPro" id="IPR015943">
    <property type="entry name" value="WD40/YVTN_repeat-like_dom_sf"/>
</dbReference>
<name>A4A1S7_9BACT</name>
<dbReference type="HOGENOM" id="CLU_598086_0_0_0"/>
<dbReference type="eggNOG" id="ENOG502Z93J">
    <property type="taxonomic scope" value="Bacteria"/>
</dbReference>
<organism evidence="2 3">
    <name type="scientific">Blastopirellula marina DSM 3645</name>
    <dbReference type="NCBI Taxonomy" id="314230"/>
    <lineage>
        <taxon>Bacteria</taxon>
        <taxon>Pseudomonadati</taxon>
        <taxon>Planctomycetota</taxon>
        <taxon>Planctomycetia</taxon>
        <taxon>Pirellulales</taxon>
        <taxon>Pirellulaceae</taxon>
        <taxon>Blastopirellula</taxon>
    </lineage>
</organism>
<keyword evidence="1" id="KW-0732">Signal</keyword>
<sequence length="457" mass="49546">MLKNLSTFSALALLLPLSAGWLCAEEASSAKHREPRVIARLFWQNEAAATVQCADLIQGDKWTLAPQPVTDFPTIDIDSQSLVQMEAIGNVLLVGVRDAEDGELESGWIAIDAGAVEEEHGDHTHWRFPHAPKVLAQRLDDQQGNPAHLYQYDGAFYLANDQNDGFTRIRPKQLAGDNAEQAATFFSGGGDHITLAAVDDQVAYSTWIDRDGDNQGRIDVVNLRDDQAGKGNYTIQTPTGGLHGATANSGRVFFAPADGICWVDADRNLSQNEKTAEVHHLSLGEDPETERPLRTGAFANAGHWVTFTSRSSDESFLGLIDATATEPTIQKLPLETAEGLRLTTPRILETPSGLKMAFLFQDRHDGDAEEQLSVVNLDPDRDGDFSDAKLVKSMPVGRSKVVGHSGHHDICVLPGGRYACVTNPGDGTIWVLSLTKLEVLEKISVDAAPGRIVTVGK</sequence>
<dbReference type="SUPFAM" id="SSF51004">
    <property type="entry name" value="C-terminal (heme d1) domain of cytochrome cd1-nitrite reductase"/>
    <property type="match status" value="1"/>
</dbReference>
<evidence type="ECO:0000256" key="1">
    <source>
        <dbReference type="SAM" id="SignalP"/>
    </source>
</evidence>
<feature type="chain" id="PRO_5005659542" evidence="1">
    <location>
        <begin position="25"/>
        <end position="457"/>
    </location>
</feature>
<dbReference type="InterPro" id="IPR011048">
    <property type="entry name" value="Haem_d1_sf"/>
</dbReference>
<accession>A4A1S7</accession>
<dbReference type="EMBL" id="AANZ01000037">
    <property type="protein sequence ID" value="EAQ77286.1"/>
    <property type="molecule type" value="Genomic_DNA"/>
</dbReference>
<evidence type="ECO:0000313" key="3">
    <source>
        <dbReference type="Proteomes" id="UP000004358"/>
    </source>
</evidence>
<comment type="caution">
    <text evidence="2">The sequence shown here is derived from an EMBL/GenBank/DDBJ whole genome shotgun (WGS) entry which is preliminary data.</text>
</comment>
<proteinExistence type="predicted"/>
<dbReference type="Gene3D" id="2.130.10.10">
    <property type="entry name" value="YVTN repeat-like/Quinoprotein amine dehydrogenase"/>
    <property type="match status" value="1"/>
</dbReference>
<dbReference type="STRING" id="314230.DSM3645_29411"/>
<reference evidence="2 3" key="1">
    <citation type="submission" date="2006-02" db="EMBL/GenBank/DDBJ databases">
        <authorList>
            <person name="Amann R."/>
            <person name="Ferriera S."/>
            <person name="Johnson J."/>
            <person name="Kravitz S."/>
            <person name="Halpern A."/>
            <person name="Remington K."/>
            <person name="Beeson K."/>
            <person name="Tran B."/>
            <person name="Rogers Y.-H."/>
            <person name="Friedman R."/>
            <person name="Venter J.C."/>
        </authorList>
    </citation>
    <scope>NUCLEOTIDE SEQUENCE [LARGE SCALE GENOMIC DNA]</scope>
    <source>
        <strain evidence="2 3">DSM 3645</strain>
    </source>
</reference>
<dbReference type="RefSeq" id="WP_002653773.1">
    <property type="nucleotide sequence ID" value="NZ_CH672376.1"/>
</dbReference>
<feature type="signal peptide" evidence="1">
    <location>
        <begin position="1"/>
        <end position="24"/>
    </location>
</feature>
<protein>
    <submittedName>
        <fullName evidence="2">Uncharacterized protein</fullName>
    </submittedName>
</protein>